<name>A0A0R3TIS6_RODNA</name>
<organism evidence="4">
    <name type="scientific">Rodentolepis nana</name>
    <name type="common">Dwarf tapeworm</name>
    <name type="synonym">Hymenolepis nana</name>
    <dbReference type="NCBI Taxonomy" id="102285"/>
    <lineage>
        <taxon>Eukaryota</taxon>
        <taxon>Metazoa</taxon>
        <taxon>Spiralia</taxon>
        <taxon>Lophotrochozoa</taxon>
        <taxon>Platyhelminthes</taxon>
        <taxon>Cestoda</taxon>
        <taxon>Eucestoda</taxon>
        <taxon>Cyclophyllidea</taxon>
        <taxon>Hymenolepididae</taxon>
        <taxon>Rodentolepis</taxon>
    </lineage>
</organism>
<evidence type="ECO:0000256" key="1">
    <source>
        <dbReference type="SAM" id="Phobius"/>
    </source>
</evidence>
<feature type="transmembrane region" description="Helical" evidence="1">
    <location>
        <begin position="36"/>
        <end position="53"/>
    </location>
</feature>
<keyword evidence="1" id="KW-0472">Membrane</keyword>
<proteinExistence type="predicted"/>
<keyword evidence="1" id="KW-0812">Transmembrane</keyword>
<evidence type="ECO:0000313" key="2">
    <source>
        <dbReference type="EMBL" id="VDO02823.1"/>
    </source>
</evidence>
<dbReference type="Proteomes" id="UP000278807">
    <property type="component" value="Unassembled WGS sequence"/>
</dbReference>
<dbReference type="WBParaSite" id="HNAJ_0000696701-mRNA-1">
    <property type="protein sequence ID" value="HNAJ_0000696701-mRNA-1"/>
    <property type="gene ID" value="HNAJ_0000696701"/>
</dbReference>
<evidence type="ECO:0000313" key="4">
    <source>
        <dbReference type="WBParaSite" id="HNAJ_0000696701-mRNA-1"/>
    </source>
</evidence>
<gene>
    <name evidence="2" type="ORF">HNAJ_LOCUS6963</name>
</gene>
<reference evidence="4" key="1">
    <citation type="submission" date="2017-02" db="UniProtKB">
        <authorList>
            <consortium name="WormBaseParasite"/>
        </authorList>
    </citation>
    <scope>IDENTIFICATION</scope>
</reference>
<dbReference type="EMBL" id="UZAE01009392">
    <property type="protein sequence ID" value="VDO02823.1"/>
    <property type="molecule type" value="Genomic_DNA"/>
</dbReference>
<keyword evidence="3" id="KW-1185">Reference proteome</keyword>
<reference evidence="2 3" key="2">
    <citation type="submission" date="2018-11" db="EMBL/GenBank/DDBJ databases">
        <authorList>
            <consortium name="Pathogen Informatics"/>
        </authorList>
    </citation>
    <scope>NUCLEOTIDE SEQUENCE [LARGE SCALE GENOMIC DNA]</scope>
</reference>
<evidence type="ECO:0000313" key="3">
    <source>
        <dbReference type="Proteomes" id="UP000278807"/>
    </source>
</evidence>
<sequence>MLCLTTSTTNWLRFCTPRLLETDAPATMKNTMKSVCLFKIIIPILMLHFTWYVESLRSDRGEFKMPLQREVPPITPPLMPSRLSNPRTSLKSLRFGTPISSERKIEKDEEYVDENENEPIGVFPTTPHLKSFSEFSRDSVDMATSRPLRRPFTLVTSNFENDSRLTALPTFADLCPKSVNNCTASTNLLGRSY</sequence>
<protein>
    <submittedName>
        <fullName evidence="2 4">Uncharacterized protein</fullName>
    </submittedName>
</protein>
<dbReference type="AlphaFoldDB" id="A0A0R3TIS6"/>
<keyword evidence="1" id="KW-1133">Transmembrane helix</keyword>
<accession>A0A0R3TIS6</accession>